<feature type="region of interest" description="Disordered" evidence="1">
    <location>
        <begin position="1"/>
        <end position="55"/>
    </location>
</feature>
<dbReference type="EMBL" id="ABEU02000013">
    <property type="protein sequence ID" value="PNR42749.1"/>
    <property type="molecule type" value="Genomic_DNA"/>
</dbReference>
<accession>A0A2K1JMJ5</accession>
<gene>
    <name evidence="3" type="ORF">PHYPA_017579</name>
</gene>
<reference evidence="3 5" key="1">
    <citation type="journal article" date="2008" name="Science">
        <title>The Physcomitrella genome reveals evolutionary insights into the conquest of land by plants.</title>
        <authorList>
            <person name="Rensing S."/>
            <person name="Lang D."/>
            <person name="Zimmer A."/>
            <person name="Terry A."/>
            <person name="Salamov A."/>
            <person name="Shapiro H."/>
            <person name="Nishiyama T."/>
            <person name="Perroud P.-F."/>
            <person name="Lindquist E."/>
            <person name="Kamisugi Y."/>
            <person name="Tanahashi T."/>
            <person name="Sakakibara K."/>
            <person name="Fujita T."/>
            <person name="Oishi K."/>
            <person name="Shin-I T."/>
            <person name="Kuroki Y."/>
            <person name="Toyoda A."/>
            <person name="Suzuki Y."/>
            <person name="Hashimoto A."/>
            <person name="Yamaguchi K."/>
            <person name="Sugano A."/>
            <person name="Kohara Y."/>
            <person name="Fujiyama A."/>
            <person name="Anterola A."/>
            <person name="Aoki S."/>
            <person name="Ashton N."/>
            <person name="Barbazuk W.B."/>
            <person name="Barker E."/>
            <person name="Bennetzen J."/>
            <person name="Bezanilla M."/>
            <person name="Blankenship R."/>
            <person name="Cho S.H."/>
            <person name="Dutcher S."/>
            <person name="Estelle M."/>
            <person name="Fawcett J.A."/>
            <person name="Gundlach H."/>
            <person name="Hanada K."/>
            <person name="Heyl A."/>
            <person name="Hicks K.A."/>
            <person name="Hugh J."/>
            <person name="Lohr M."/>
            <person name="Mayer K."/>
            <person name="Melkozernov A."/>
            <person name="Murata T."/>
            <person name="Nelson D."/>
            <person name="Pils B."/>
            <person name="Prigge M."/>
            <person name="Reiss B."/>
            <person name="Renner T."/>
            <person name="Rombauts S."/>
            <person name="Rushton P."/>
            <person name="Sanderfoot A."/>
            <person name="Schween G."/>
            <person name="Shiu S.-H."/>
            <person name="Stueber K."/>
            <person name="Theodoulou F.L."/>
            <person name="Tu H."/>
            <person name="Van de Peer Y."/>
            <person name="Verrier P.J."/>
            <person name="Waters E."/>
            <person name="Wood A."/>
            <person name="Yang L."/>
            <person name="Cove D."/>
            <person name="Cuming A."/>
            <person name="Hasebe M."/>
            <person name="Lucas S."/>
            <person name="Mishler D.B."/>
            <person name="Reski R."/>
            <person name="Grigoriev I."/>
            <person name="Quatrano R.S."/>
            <person name="Boore J.L."/>
        </authorList>
    </citation>
    <scope>NUCLEOTIDE SEQUENCE [LARGE SCALE GENOMIC DNA]</scope>
    <source>
        <strain evidence="4 5">cv. Gransden 2004</strain>
    </source>
</reference>
<evidence type="ECO:0000313" key="3">
    <source>
        <dbReference type="EMBL" id="PNR42749.1"/>
    </source>
</evidence>
<dbReference type="Gramene" id="Pp3c13_19550V3.1">
    <property type="protein sequence ID" value="Pp3c13_19550V3.1"/>
    <property type="gene ID" value="Pp3c13_19550"/>
</dbReference>
<evidence type="ECO:0000256" key="2">
    <source>
        <dbReference type="SAM" id="Phobius"/>
    </source>
</evidence>
<evidence type="ECO:0000313" key="4">
    <source>
        <dbReference type="EnsemblPlants" id="Pp3c13_19550V3.1"/>
    </source>
</evidence>
<feature type="compositionally biased region" description="Basic residues" evidence="1">
    <location>
        <begin position="32"/>
        <end position="46"/>
    </location>
</feature>
<name>A0A2K1JMJ5_PHYPA</name>
<keyword evidence="2" id="KW-0472">Membrane</keyword>
<keyword evidence="2" id="KW-0812">Transmembrane</keyword>
<dbReference type="Proteomes" id="UP000006727">
    <property type="component" value="Chromosome 13"/>
</dbReference>
<keyword evidence="5" id="KW-1185">Reference proteome</keyword>
<dbReference type="AlphaFoldDB" id="A0A2K1JMJ5"/>
<evidence type="ECO:0000256" key="1">
    <source>
        <dbReference type="SAM" id="MobiDB-lite"/>
    </source>
</evidence>
<protein>
    <submittedName>
        <fullName evidence="3 4">Uncharacterized protein</fullName>
    </submittedName>
</protein>
<proteinExistence type="predicted"/>
<evidence type="ECO:0000313" key="5">
    <source>
        <dbReference type="Proteomes" id="UP000006727"/>
    </source>
</evidence>
<dbReference type="InParanoid" id="A0A2K1JMJ5"/>
<dbReference type="EnsemblPlants" id="Pp3c13_19550V3.2">
    <property type="protein sequence ID" value="Pp3c13_19550V3.2"/>
    <property type="gene ID" value="Pp3c13_19550"/>
</dbReference>
<feature type="transmembrane region" description="Helical" evidence="2">
    <location>
        <begin position="89"/>
        <end position="107"/>
    </location>
</feature>
<dbReference type="Gramene" id="Pp3c13_19550V3.2">
    <property type="protein sequence ID" value="Pp3c13_19550V3.2"/>
    <property type="gene ID" value="Pp3c13_19550"/>
</dbReference>
<reference evidence="3 5" key="2">
    <citation type="journal article" date="2018" name="Plant J.">
        <title>The Physcomitrella patens chromosome-scale assembly reveals moss genome structure and evolution.</title>
        <authorList>
            <person name="Lang D."/>
            <person name="Ullrich K.K."/>
            <person name="Murat F."/>
            <person name="Fuchs J."/>
            <person name="Jenkins J."/>
            <person name="Haas F.B."/>
            <person name="Piednoel M."/>
            <person name="Gundlach H."/>
            <person name="Van Bel M."/>
            <person name="Meyberg R."/>
            <person name="Vives C."/>
            <person name="Morata J."/>
            <person name="Symeonidi A."/>
            <person name="Hiss M."/>
            <person name="Muchero W."/>
            <person name="Kamisugi Y."/>
            <person name="Saleh O."/>
            <person name="Blanc G."/>
            <person name="Decker E.L."/>
            <person name="van Gessel N."/>
            <person name="Grimwood J."/>
            <person name="Hayes R.D."/>
            <person name="Graham S.W."/>
            <person name="Gunter L.E."/>
            <person name="McDaniel S.F."/>
            <person name="Hoernstein S.N.W."/>
            <person name="Larsson A."/>
            <person name="Li F.W."/>
            <person name="Perroud P.F."/>
            <person name="Phillips J."/>
            <person name="Ranjan P."/>
            <person name="Rokshar D.S."/>
            <person name="Rothfels C.J."/>
            <person name="Schneider L."/>
            <person name="Shu S."/>
            <person name="Stevenson D.W."/>
            <person name="Thummler F."/>
            <person name="Tillich M."/>
            <person name="Villarreal Aguilar J.C."/>
            <person name="Widiez T."/>
            <person name="Wong G.K."/>
            <person name="Wymore A."/>
            <person name="Zhang Y."/>
            <person name="Zimmer A.D."/>
            <person name="Quatrano R.S."/>
            <person name="Mayer K.F.X."/>
            <person name="Goodstein D."/>
            <person name="Casacuberta J.M."/>
            <person name="Vandepoele K."/>
            <person name="Reski R."/>
            <person name="Cuming A.C."/>
            <person name="Tuskan G.A."/>
            <person name="Maumus F."/>
            <person name="Salse J."/>
            <person name="Schmutz J."/>
            <person name="Rensing S.A."/>
        </authorList>
    </citation>
    <scope>NUCLEOTIDE SEQUENCE [LARGE SCALE GENOMIC DNA]</scope>
    <source>
        <strain evidence="4 5">cv. Gransden 2004</strain>
    </source>
</reference>
<keyword evidence="2" id="KW-1133">Transmembrane helix</keyword>
<reference evidence="4" key="3">
    <citation type="submission" date="2020-12" db="UniProtKB">
        <authorList>
            <consortium name="EnsemblPlants"/>
        </authorList>
    </citation>
    <scope>IDENTIFICATION</scope>
</reference>
<dbReference type="EnsemblPlants" id="Pp3c13_19550V3.1">
    <property type="protein sequence ID" value="Pp3c13_19550V3.1"/>
    <property type="gene ID" value="Pp3c13_19550"/>
</dbReference>
<sequence>MYYVSIISGPNWNPAPASAQEGGEAIPEREKEKRRRRSRRRSRNPKKKPEQDHRGWVGGCLHRYGDTAVVLRNYISSSFIKPTHVGCSFCIRISHFFFLIFNFYFLLLSSVRASSDL</sequence>
<organism evidence="3">
    <name type="scientific">Physcomitrium patens</name>
    <name type="common">Spreading-leaved earth moss</name>
    <name type="synonym">Physcomitrella patens</name>
    <dbReference type="NCBI Taxonomy" id="3218"/>
    <lineage>
        <taxon>Eukaryota</taxon>
        <taxon>Viridiplantae</taxon>
        <taxon>Streptophyta</taxon>
        <taxon>Embryophyta</taxon>
        <taxon>Bryophyta</taxon>
        <taxon>Bryophytina</taxon>
        <taxon>Bryopsida</taxon>
        <taxon>Funariidae</taxon>
        <taxon>Funariales</taxon>
        <taxon>Funariaceae</taxon>
        <taxon>Physcomitrium</taxon>
    </lineage>
</organism>